<gene>
    <name evidence="1" type="ORF">JCGZ_15391</name>
</gene>
<proteinExistence type="predicted"/>
<evidence type="ECO:0000313" key="2">
    <source>
        <dbReference type="Proteomes" id="UP000027138"/>
    </source>
</evidence>
<protein>
    <submittedName>
        <fullName evidence="1">Uncharacterized protein</fullName>
    </submittedName>
</protein>
<sequence>MDEVHHFGVFVDVICCYGNYWAGKLRRGDCWRLLWLTALIGGFDKMQWFSFGREMRNEKRHMGRLPGRNEMRHIGWLQVRYLRQLQWMNKYATLDDSVFEMLLSEIFLRTNEKHHLEWLQRMNECATLDDLIFEMLHVGGSPLEGTFFEELWCATLDGFVAPLGTALVRHFGWLDFEMLHFGRLSFRRTFFEGFWFSCLMGLMVFLP</sequence>
<dbReference type="AlphaFoldDB" id="A0A067KI13"/>
<keyword evidence="2" id="KW-1185">Reference proteome</keyword>
<accession>A0A067KI13</accession>
<evidence type="ECO:0000313" key="1">
    <source>
        <dbReference type="EMBL" id="KDP31489.1"/>
    </source>
</evidence>
<dbReference type="EMBL" id="KK914628">
    <property type="protein sequence ID" value="KDP31489.1"/>
    <property type="molecule type" value="Genomic_DNA"/>
</dbReference>
<reference evidence="1 2" key="1">
    <citation type="journal article" date="2014" name="PLoS ONE">
        <title>Global Analysis of Gene Expression Profiles in Physic Nut (Jatropha curcas L.) Seedlings Exposed to Salt Stress.</title>
        <authorList>
            <person name="Zhang L."/>
            <person name="Zhang C."/>
            <person name="Wu P."/>
            <person name="Chen Y."/>
            <person name="Li M."/>
            <person name="Jiang H."/>
            <person name="Wu G."/>
        </authorList>
    </citation>
    <scope>NUCLEOTIDE SEQUENCE [LARGE SCALE GENOMIC DNA]</scope>
    <source>
        <strain evidence="2">cv. GZQX0401</strain>
        <tissue evidence="1">Young leaves</tissue>
    </source>
</reference>
<organism evidence="1 2">
    <name type="scientific">Jatropha curcas</name>
    <name type="common">Barbados nut</name>
    <dbReference type="NCBI Taxonomy" id="180498"/>
    <lineage>
        <taxon>Eukaryota</taxon>
        <taxon>Viridiplantae</taxon>
        <taxon>Streptophyta</taxon>
        <taxon>Embryophyta</taxon>
        <taxon>Tracheophyta</taxon>
        <taxon>Spermatophyta</taxon>
        <taxon>Magnoliopsida</taxon>
        <taxon>eudicotyledons</taxon>
        <taxon>Gunneridae</taxon>
        <taxon>Pentapetalae</taxon>
        <taxon>rosids</taxon>
        <taxon>fabids</taxon>
        <taxon>Malpighiales</taxon>
        <taxon>Euphorbiaceae</taxon>
        <taxon>Crotonoideae</taxon>
        <taxon>Jatropheae</taxon>
        <taxon>Jatropha</taxon>
    </lineage>
</organism>
<name>A0A067KI13_JATCU</name>
<dbReference type="Proteomes" id="UP000027138">
    <property type="component" value="Unassembled WGS sequence"/>
</dbReference>